<feature type="transmembrane region" description="Helical" evidence="2">
    <location>
        <begin position="20"/>
        <end position="42"/>
    </location>
</feature>
<keyword evidence="4" id="KW-1185">Reference proteome</keyword>
<evidence type="ECO:0000313" key="4">
    <source>
        <dbReference type="Proteomes" id="UP000838412"/>
    </source>
</evidence>
<keyword evidence="2" id="KW-0812">Transmembrane</keyword>
<feature type="region of interest" description="Disordered" evidence="1">
    <location>
        <begin position="362"/>
        <end position="428"/>
    </location>
</feature>
<feature type="compositionally biased region" description="Basic residues" evidence="1">
    <location>
        <begin position="758"/>
        <end position="770"/>
    </location>
</feature>
<feature type="compositionally biased region" description="Polar residues" evidence="1">
    <location>
        <begin position="374"/>
        <end position="385"/>
    </location>
</feature>
<feature type="compositionally biased region" description="Polar residues" evidence="1">
    <location>
        <begin position="671"/>
        <end position="680"/>
    </location>
</feature>
<protein>
    <submittedName>
        <fullName evidence="3">Hypp4455 protein</fullName>
    </submittedName>
</protein>
<feature type="region of interest" description="Disordered" evidence="1">
    <location>
        <begin position="452"/>
        <end position="490"/>
    </location>
</feature>
<feature type="region of interest" description="Disordered" evidence="1">
    <location>
        <begin position="164"/>
        <end position="256"/>
    </location>
</feature>
<keyword evidence="2" id="KW-1133">Transmembrane helix</keyword>
<accession>A0A8K0EY66</accession>
<dbReference type="EMBL" id="OV696692">
    <property type="protein sequence ID" value="CAH1270815.1"/>
    <property type="molecule type" value="Genomic_DNA"/>
</dbReference>
<sequence length="795" mass="83355">MDRVVILITNKDDNSSRTLAMINAVAMPLVLIVASVCVLFIYKCRRGAGLAHLDQPTRKDDKESEGSQNIEPYAVVYSDSAEPQGTDRTSPTVRQTIEPYEQPAVPRHASFPGCVSRPSSSPVTGLSRGNNDGSISVQMHHDRSGEAHVVASWNYLQDIPSATHISPPSSDPHLPTFLRPTSPHLPPTHISPPSSDPHLPTFLRPTSPHLPPTHISPPSSDPHLPTFPRPTTEKLTSSEDGPGDGRLPADSEESLEHVNQPITAEEHVNQPITAEEHVNQPITAEEHVNQPITAEELFLTVVVSGRNMAGNSELRSVGQILRCQQKAKLSGQQKVGRRGWELGGIPGPGADLISTHKQLSAQEGGRPQVPGRWGQNTSAPVATSVHSRHRYTWSAPGGGTNTNPSSSSSAHKLVKTTASSTKTTATASTHKLVRQATAAPVSGHMTVTMATTGFSSGRPTSGVVPVSRPTSHPARQGSLHPSNASGSNVTMTTAASQGSSQYRWAPAGAATTPSGVVQRTVVPPADTNMRTAVPPANTSLQKLAAPVVKSAVTASSSTSQPVSTDRVVSTKYSLKKVSSAQLSPSKASTPRTTALAGVQPSTGQVLSSRYRLRKTGTGSDSLPAHSRAVHAAGTSGVVSAGSLPAHSRTVHTAGTSGVVSSGSLPAHSRSVHTAGTSGVVSSRYRLSKVAPGGTNKSGSHRLGVRGKTPSPRVLASKHKLRRHPSAARGSGVSKTPTTLSKKSPAGFVAMGKYKLRAKRAGTPAVRRRKSGGAVVSRYRLVKPGSAADTDRQVEH</sequence>
<feature type="compositionally biased region" description="Basic residues" evidence="1">
    <location>
        <begin position="715"/>
        <end position="725"/>
    </location>
</feature>
<gene>
    <name evidence="3" type="primary">Hypp4455</name>
    <name evidence="3" type="ORF">BLAG_LOCUS22994</name>
</gene>
<evidence type="ECO:0000313" key="3">
    <source>
        <dbReference type="EMBL" id="CAH1270815.1"/>
    </source>
</evidence>
<reference evidence="3" key="1">
    <citation type="submission" date="2022-01" db="EMBL/GenBank/DDBJ databases">
        <authorList>
            <person name="Braso-Vives M."/>
        </authorList>
    </citation>
    <scope>NUCLEOTIDE SEQUENCE</scope>
</reference>
<feature type="region of interest" description="Disordered" evidence="1">
    <location>
        <begin position="653"/>
        <end position="743"/>
    </location>
</feature>
<keyword evidence="2" id="KW-0472">Membrane</keyword>
<proteinExistence type="predicted"/>
<evidence type="ECO:0000256" key="2">
    <source>
        <dbReference type="SAM" id="Phobius"/>
    </source>
</evidence>
<feature type="compositionally biased region" description="Polar residues" evidence="1">
    <location>
        <begin position="479"/>
        <end position="490"/>
    </location>
</feature>
<feature type="region of interest" description="Disordered" evidence="1">
    <location>
        <begin position="105"/>
        <end position="137"/>
    </location>
</feature>
<feature type="compositionally biased region" description="Low complexity" evidence="1">
    <location>
        <begin position="401"/>
        <end position="428"/>
    </location>
</feature>
<dbReference type="AlphaFoldDB" id="A0A8K0EY66"/>
<feature type="compositionally biased region" description="Polar residues" evidence="1">
    <location>
        <begin position="117"/>
        <end position="137"/>
    </location>
</feature>
<organism evidence="3 4">
    <name type="scientific">Branchiostoma lanceolatum</name>
    <name type="common">Common lancelet</name>
    <name type="synonym">Amphioxus lanceolatum</name>
    <dbReference type="NCBI Taxonomy" id="7740"/>
    <lineage>
        <taxon>Eukaryota</taxon>
        <taxon>Metazoa</taxon>
        <taxon>Chordata</taxon>
        <taxon>Cephalochordata</taxon>
        <taxon>Leptocardii</taxon>
        <taxon>Amphioxiformes</taxon>
        <taxon>Branchiostomatidae</taxon>
        <taxon>Branchiostoma</taxon>
    </lineage>
</organism>
<name>A0A8K0EY66_BRALA</name>
<feature type="compositionally biased region" description="Polar residues" evidence="1">
    <location>
        <begin position="732"/>
        <end position="741"/>
    </location>
</feature>
<dbReference type="Proteomes" id="UP000838412">
    <property type="component" value="Chromosome 7"/>
</dbReference>
<feature type="region of interest" description="Disordered" evidence="1">
    <location>
        <begin position="758"/>
        <end position="795"/>
    </location>
</feature>
<feature type="compositionally biased region" description="Low complexity" evidence="1">
    <location>
        <begin position="653"/>
        <end position="663"/>
    </location>
</feature>
<evidence type="ECO:0000256" key="1">
    <source>
        <dbReference type="SAM" id="MobiDB-lite"/>
    </source>
</evidence>